<keyword evidence="2" id="KW-1185">Reference proteome</keyword>
<dbReference type="EMBL" id="CP024081">
    <property type="protein sequence ID" value="AVU77129.1"/>
    <property type="molecule type" value="Genomic_DNA"/>
</dbReference>
<sequence length="60" mass="6770">MSEHSISLTRFNEAHIGGVTALYNDPGSPLRCCFETEGLLRDYAVRDGRWVDTLAMARLR</sequence>
<accession>A0ABN5JYA4</accession>
<dbReference type="Proteomes" id="UP000241936">
    <property type="component" value="Chromosome"/>
</dbReference>
<proteinExistence type="predicted"/>
<dbReference type="InterPro" id="IPR016181">
    <property type="entry name" value="Acyl_CoA_acyltransferase"/>
</dbReference>
<dbReference type="SUPFAM" id="SSF55729">
    <property type="entry name" value="Acyl-CoA N-acyltransferases (Nat)"/>
    <property type="match status" value="1"/>
</dbReference>
<evidence type="ECO:0008006" key="3">
    <source>
        <dbReference type="Google" id="ProtNLM"/>
    </source>
</evidence>
<organism evidence="1 2">
    <name type="scientific">Pseudomonas rhizophila</name>
    <dbReference type="NCBI Taxonomy" id="2045200"/>
    <lineage>
        <taxon>Bacteria</taxon>
        <taxon>Pseudomonadati</taxon>
        <taxon>Pseudomonadota</taxon>
        <taxon>Gammaproteobacteria</taxon>
        <taxon>Pseudomonadales</taxon>
        <taxon>Pseudomonadaceae</taxon>
        <taxon>Pseudomonas</taxon>
    </lineage>
</organism>
<protein>
    <recommendedName>
        <fullName evidence="3">GNAT family N-acetyltransferase</fullName>
    </recommendedName>
</protein>
<name>A0ABN5JYA4_9PSED</name>
<reference evidence="1 2" key="1">
    <citation type="journal article" date="2018" name="Front. Microbiol.">
        <title>Pseudomonas rhizophila S211, a New Plant Growth-Promoting Rhizobacterium with Potential in Pesticide-Bioremediation.</title>
        <authorList>
            <person name="Hassen W."/>
            <person name="Neifar M."/>
            <person name="Cherif H."/>
            <person name="Najjari A."/>
            <person name="Chouchane H."/>
            <person name="Driouich R.C."/>
            <person name="Salah A."/>
            <person name="Naili F."/>
            <person name="Mosbah A."/>
            <person name="Souissi Y."/>
            <person name="Raddadi N."/>
            <person name="Ouzari H.I."/>
            <person name="Fava F."/>
            <person name="Cherif A."/>
        </authorList>
    </citation>
    <scope>NUCLEOTIDE SEQUENCE [LARGE SCALE GENOMIC DNA]</scope>
    <source>
        <strain evidence="1 2">S211</strain>
    </source>
</reference>
<evidence type="ECO:0000313" key="1">
    <source>
        <dbReference type="EMBL" id="AVU77129.1"/>
    </source>
</evidence>
<evidence type="ECO:0000313" key="2">
    <source>
        <dbReference type="Proteomes" id="UP000241936"/>
    </source>
</evidence>
<gene>
    <name evidence="1" type="ORF">CRX69_18730</name>
</gene>